<dbReference type="InterPro" id="IPR005069">
    <property type="entry name" value="Nucl-diP-sugar_transferase"/>
</dbReference>
<dbReference type="GO" id="GO:0005794">
    <property type="term" value="C:Golgi apparatus"/>
    <property type="evidence" value="ECO:0007669"/>
    <property type="project" value="TreeGrafter"/>
</dbReference>
<dbReference type="SUPFAM" id="SSF53448">
    <property type="entry name" value="Nucleotide-diphospho-sugar transferases"/>
    <property type="match status" value="1"/>
</dbReference>
<dbReference type="AlphaFoldDB" id="A0A9Q1HDY4"/>
<organism evidence="3 4">
    <name type="scientific">Holothuria leucospilota</name>
    <name type="common">Black long sea cucumber</name>
    <name type="synonym">Mertensiothuria leucospilota</name>
    <dbReference type="NCBI Taxonomy" id="206669"/>
    <lineage>
        <taxon>Eukaryota</taxon>
        <taxon>Metazoa</taxon>
        <taxon>Echinodermata</taxon>
        <taxon>Eleutherozoa</taxon>
        <taxon>Echinozoa</taxon>
        <taxon>Holothuroidea</taxon>
        <taxon>Aspidochirotacea</taxon>
        <taxon>Aspidochirotida</taxon>
        <taxon>Holothuriidae</taxon>
        <taxon>Holothuria</taxon>
    </lineage>
</organism>
<keyword evidence="4" id="KW-1185">Reference proteome</keyword>
<dbReference type="Proteomes" id="UP001152320">
    <property type="component" value="Chromosome 4"/>
</dbReference>
<comment type="similarity">
    <text evidence="1">Belongs to the glycosyltransferase 77 family.</text>
</comment>
<gene>
    <name evidence="3" type="ORF">HOLleu_09510</name>
</gene>
<name>A0A9Q1HDY4_HOLLE</name>
<proteinExistence type="inferred from homology"/>
<evidence type="ECO:0000313" key="3">
    <source>
        <dbReference type="EMBL" id="KAJ8042689.1"/>
    </source>
</evidence>
<evidence type="ECO:0000313" key="4">
    <source>
        <dbReference type="Proteomes" id="UP001152320"/>
    </source>
</evidence>
<evidence type="ECO:0000259" key="2">
    <source>
        <dbReference type="Pfam" id="PF03407"/>
    </source>
</evidence>
<dbReference type="GO" id="GO:0016757">
    <property type="term" value="F:glycosyltransferase activity"/>
    <property type="evidence" value="ECO:0007669"/>
    <property type="project" value="TreeGrafter"/>
</dbReference>
<dbReference type="PANTHER" id="PTHR47032:SF1">
    <property type="entry name" value="UDP-D-XYLOSE:L-FUCOSE ALPHA-1,3-D-XYLOSYLTRANSFERASE-RELATED"/>
    <property type="match status" value="1"/>
</dbReference>
<feature type="domain" description="Nucleotide-diphospho-sugar transferase" evidence="2">
    <location>
        <begin position="51"/>
        <end position="238"/>
    </location>
</feature>
<dbReference type="OrthoDB" id="1712432at2759"/>
<protein>
    <submittedName>
        <fullName evidence="3">UDP-D-xylose:L-fucose alpha-1,3-D-xylosyltransferase 3</fullName>
    </submittedName>
</protein>
<dbReference type="PANTHER" id="PTHR47032">
    <property type="entry name" value="UDP-D-XYLOSE:L-FUCOSE ALPHA-1,3-D-XYLOSYLTRANSFERASE-RELATED"/>
    <property type="match status" value="1"/>
</dbReference>
<sequence length="252" mass="29013">MSIALHKKQTLEDILPFLTSPVVITTANFGYLQIVNNFLKSIEKVGVNVSIVLVCEDDLLYNHFHNRKDINAVITEFTTNITQVQKFRSSAFNEIVNRRISHVLRLIKNGLDTFYLDSDTIWLQNPFPYFDEEADLFAQQENGQPYCSGMFFIRATNASIRMISYWKALDKHKYTNQYSYNKAIKETIGLRVKGLPTNKFVGGEIYFKNLTPWSERNPVPVIVHATWRLGPESKIKQLQKCGLWLVNGTEIG</sequence>
<dbReference type="InterPro" id="IPR029044">
    <property type="entry name" value="Nucleotide-diphossugar_trans"/>
</dbReference>
<evidence type="ECO:0000256" key="1">
    <source>
        <dbReference type="ARBA" id="ARBA00007033"/>
    </source>
</evidence>
<reference evidence="3" key="1">
    <citation type="submission" date="2021-10" db="EMBL/GenBank/DDBJ databases">
        <title>Tropical sea cucumber genome reveals ecological adaptation and Cuvierian tubules defense mechanism.</title>
        <authorList>
            <person name="Chen T."/>
        </authorList>
    </citation>
    <scope>NUCLEOTIDE SEQUENCE</scope>
    <source>
        <strain evidence="3">Nanhai2018</strain>
        <tissue evidence="3">Muscle</tissue>
    </source>
</reference>
<accession>A0A9Q1HDY4</accession>
<dbReference type="InterPro" id="IPR052636">
    <property type="entry name" value="UDP-D-xylose:L-fucose_XylT"/>
</dbReference>
<dbReference type="Pfam" id="PF03407">
    <property type="entry name" value="Nucleotid_trans"/>
    <property type="match status" value="1"/>
</dbReference>
<dbReference type="EMBL" id="JAIZAY010000004">
    <property type="protein sequence ID" value="KAJ8042689.1"/>
    <property type="molecule type" value="Genomic_DNA"/>
</dbReference>
<comment type="caution">
    <text evidence="3">The sequence shown here is derived from an EMBL/GenBank/DDBJ whole genome shotgun (WGS) entry which is preliminary data.</text>
</comment>